<name>A0A7S8ECV2_9CHLR</name>
<gene>
    <name evidence="6" type="ORF">G4Y79_09725</name>
</gene>
<proteinExistence type="inferred from homology"/>
<accession>A0A7S8ECV2</accession>
<keyword evidence="7" id="KW-1185">Reference proteome</keyword>
<comment type="similarity">
    <text evidence="1">Belongs to the LysR transcriptional regulatory family.</text>
</comment>
<dbReference type="Pfam" id="PF03466">
    <property type="entry name" value="LysR_substrate"/>
    <property type="match status" value="1"/>
</dbReference>
<keyword evidence="2" id="KW-0805">Transcription regulation</keyword>
<evidence type="ECO:0000259" key="5">
    <source>
        <dbReference type="PROSITE" id="PS50931"/>
    </source>
</evidence>
<dbReference type="SUPFAM" id="SSF53850">
    <property type="entry name" value="Periplasmic binding protein-like II"/>
    <property type="match status" value="1"/>
</dbReference>
<dbReference type="SUPFAM" id="SSF46785">
    <property type="entry name" value="Winged helix' DNA-binding domain"/>
    <property type="match status" value="1"/>
</dbReference>
<organism evidence="6 7">
    <name type="scientific">Phototrophicus methaneseepsis</name>
    <dbReference type="NCBI Taxonomy" id="2710758"/>
    <lineage>
        <taxon>Bacteria</taxon>
        <taxon>Bacillati</taxon>
        <taxon>Chloroflexota</taxon>
        <taxon>Candidatus Thermofontia</taxon>
        <taxon>Phototrophicales</taxon>
        <taxon>Phototrophicaceae</taxon>
        <taxon>Phototrophicus</taxon>
    </lineage>
</organism>
<dbReference type="Proteomes" id="UP000594468">
    <property type="component" value="Chromosome"/>
</dbReference>
<evidence type="ECO:0000313" key="6">
    <source>
        <dbReference type="EMBL" id="QPC84633.1"/>
    </source>
</evidence>
<keyword evidence="3" id="KW-0238">DNA-binding</keyword>
<dbReference type="RefSeq" id="WP_195172696.1">
    <property type="nucleotide sequence ID" value="NZ_CP062983.1"/>
</dbReference>
<dbReference type="InterPro" id="IPR036390">
    <property type="entry name" value="WH_DNA-bd_sf"/>
</dbReference>
<dbReference type="PROSITE" id="PS50931">
    <property type="entry name" value="HTH_LYSR"/>
    <property type="match status" value="1"/>
</dbReference>
<dbReference type="PRINTS" id="PR00039">
    <property type="entry name" value="HTHLYSR"/>
</dbReference>
<dbReference type="Gene3D" id="1.10.10.10">
    <property type="entry name" value="Winged helix-like DNA-binding domain superfamily/Winged helix DNA-binding domain"/>
    <property type="match status" value="1"/>
</dbReference>
<feature type="domain" description="HTH lysR-type" evidence="5">
    <location>
        <begin position="1"/>
        <end position="58"/>
    </location>
</feature>
<evidence type="ECO:0000256" key="3">
    <source>
        <dbReference type="ARBA" id="ARBA00023125"/>
    </source>
</evidence>
<evidence type="ECO:0000256" key="1">
    <source>
        <dbReference type="ARBA" id="ARBA00009437"/>
    </source>
</evidence>
<dbReference type="InterPro" id="IPR000847">
    <property type="entry name" value="LysR_HTH_N"/>
</dbReference>
<evidence type="ECO:0000256" key="2">
    <source>
        <dbReference type="ARBA" id="ARBA00023015"/>
    </source>
</evidence>
<reference evidence="6 7" key="1">
    <citation type="submission" date="2020-02" db="EMBL/GenBank/DDBJ databases">
        <authorList>
            <person name="Zheng R.K."/>
            <person name="Sun C.M."/>
        </authorList>
    </citation>
    <scope>NUCLEOTIDE SEQUENCE [LARGE SCALE GENOMIC DNA]</scope>
    <source>
        <strain evidence="7">rifampicinis</strain>
    </source>
</reference>
<dbReference type="InterPro" id="IPR005119">
    <property type="entry name" value="LysR_subst-bd"/>
</dbReference>
<dbReference type="GO" id="GO:0003700">
    <property type="term" value="F:DNA-binding transcription factor activity"/>
    <property type="evidence" value="ECO:0007669"/>
    <property type="project" value="InterPro"/>
</dbReference>
<evidence type="ECO:0000256" key="4">
    <source>
        <dbReference type="ARBA" id="ARBA00023163"/>
    </source>
</evidence>
<dbReference type="AlphaFoldDB" id="A0A7S8ECV2"/>
<protein>
    <submittedName>
        <fullName evidence="6">LysR family transcriptional regulator</fullName>
    </submittedName>
</protein>
<keyword evidence="4" id="KW-0804">Transcription</keyword>
<dbReference type="PANTHER" id="PTHR30126:SF40">
    <property type="entry name" value="HTH-TYPE TRANSCRIPTIONAL REGULATOR GLTR"/>
    <property type="match status" value="1"/>
</dbReference>
<dbReference type="InterPro" id="IPR036388">
    <property type="entry name" value="WH-like_DNA-bd_sf"/>
</dbReference>
<dbReference type="EMBL" id="CP062983">
    <property type="protein sequence ID" value="QPC84633.1"/>
    <property type="molecule type" value="Genomic_DNA"/>
</dbReference>
<dbReference type="Pfam" id="PF00126">
    <property type="entry name" value="HTH_1"/>
    <property type="match status" value="1"/>
</dbReference>
<dbReference type="GO" id="GO:0000976">
    <property type="term" value="F:transcription cis-regulatory region binding"/>
    <property type="evidence" value="ECO:0007669"/>
    <property type="project" value="TreeGrafter"/>
</dbReference>
<dbReference type="Gene3D" id="3.40.190.290">
    <property type="match status" value="1"/>
</dbReference>
<sequence>MELGQLEAFESAARRGSFTLAGEELGLTQPSVSARIAGLEQILGGPLFERGGRQLTLTQLGKAFLPYTERALAAIDDGAKAVRRHIEGKTGYLTMAALDLPAQFMLPKPLMRFRKAYSFVDTSIVLRTSPEIIASLMQGTVSLGLIGTRLYGKGVDVHGRFIEPIHAYVAPSHPLAQAQNLVVGDLYSHTIYLTTLNRDVTATISTIVEHARPGSGGAVLRLPAIMLIPFLVQGEGVAFLPESAVKTQVETGELMPLTIGDLPPLMNELLLISIQGRELDAPTQAFVQMFRAEWYHLLVD</sequence>
<dbReference type="PANTHER" id="PTHR30126">
    <property type="entry name" value="HTH-TYPE TRANSCRIPTIONAL REGULATOR"/>
    <property type="match status" value="1"/>
</dbReference>
<evidence type="ECO:0000313" key="7">
    <source>
        <dbReference type="Proteomes" id="UP000594468"/>
    </source>
</evidence>
<dbReference type="KEGG" id="pmet:G4Y79_09725"/>
<dbReference type="FunFam" id="1.10.10.10:FF:000001">
    <property type="entry name" value="LysR family transcriptional regulator"/>
    <property type="match status" value="1"/>
</dbReference>